<dbReference type="AlphaFoldDB" id="A0A382BMN2"/>
<sequence>MSIQPIEIMSPAGSWESLQAAIQGGANSV</sequence>
<accession>A0A382BMN2</accession>
<dbReference type="EMBL" id="UINC01030419">
    <property type="protein sequence ID" value="SVB14791.1"/>
    <property type="molecule type" value="Genomic_DNA"/>
</dbReference>
<protein>
    <submittedName>
        <fullName evidence="1">Uncharacterized protein</fullName>
    </submittedName>
</protein>
<proteinExistence type="predicted"/>
<organism evidence="1">
    <name type="scientific">marine metagenome</name>
    <dbReference type="NCBI Taxonomy" id="408172"/>
    <lineage>
        <taxon>unclassified sequences</taxon>
        <taxon>metagenomes</taxon>
        <taxon>ecological metagenomes</taxon>
    </lineage>
</organism>
<gene>
    <name evidence="1" type="ORF">METZ01_LOCUS167645</name>
</gene>
<name>A0A382BMN2_9ZZZZ</name>
<feature type="non-terminal residue" evidence="1">
    <location>
        <position position="29"/>
    </location>
</feature>
<evidence type="ECO:0000313" key="1">
    <source>
        <dbReference type="EMBL" id="SVB14791.1"/>
    </source>
</evidence>
<reference evidence="1" key="1">
    <citation type="submission" date="2018-05" db="EMBL/GenBank/DDBJ databases">
        <authorList>
            <person name="Lanie J.A."/>
            <person name="Ng W.-L."/>
            <person name="Kazmierczak K.M."/>
            <person name="Andrzejewski T.M."/>
            <person name="Davidsen T.M."/>
            <person name="Wayne K.J."/>
            <person name="Tettelin H."/>
            <person name="Glass J.I."/>
            <person name="Rusch D."/>
            <person name="Podicherti R."/>
            <person name="Tsui H.-C.T."/>
            <person name="Winkler M.E."/>
        </authorList>
    </citation>
    <scope>NUCLEOTIDE SEQUENCE</scope>
</reference>